<dbReference type="PANTHER" id="PTHR22762:SF54">
    <property type="entry name" value="BCDNA.GH04962"/>
    <property type="match status" value="1"/>
</dbReference>
<dbReference type="Gene3D" id="3.20.20.80">
    <property type="entry name" value="Glycosidases"/>
    <property type="match status" value="1"/>
</dbReference>
<feature type="repeat" description="ANK" evidence="7">
    <location>
        <begin position="477"/>
        <end position="509"/>
    </location>
</feature>
<comment type="similarity">
    <text evidence="2">Belongs to the glycosyl hydrolase 31 family.</text>
</comment>
<dbReference type="PROSITE" id="PS50297">
    <property type="entry name" value="ANK_REP_REGION"/>
    <property type="match status" value="3"/>
</dbReference>
<evidence type="ECO:0000256" key="7">
    <source>
        <dbReference type="PROSITE-ProRule" id="PRU00023"/>
    </source>
</evidence>
<feature type="domain" description="Glycoside hydrolase family 31 TIM barrel" evidence="10">
    <location>
        <begin position="1"/>
        <end position="144"/>
    </location>
</feature>
<dbReference type="InterPro" id="IPR048395">
    <property type="entry name" value="Glyco_hydro_31_C"/>
</dbReference>
<evidence type="ECO:0000256" key="9">
    <source>
        <dbReference type="SAM" id="MobiDB-lite"/>
    </source>
</evidence>
<feature type="coiled-coil region" evidence="8">
    <location>
        <begin position="947"/>
        <end position="981"/>
    </location>
</feature>
<keyword evidence="4" id="KW-0378">Hydrolase</keyword>
<feature type="repeat" description="ANK" evidence="7">
    <location>
        <begin position="411"/>
        <end position="443"/>
    </location>
</feature>
<dbReference type="SMART" id="SM00248">
    <property type="entry name" value="ANK"/>
    <property type="match status" value="4"/>
</dbReference>
<evidence type="ECO:0000256" key="1">
    <source>
        <dbReference type="ARBA" id="ARBA00004881"/>
    </source>
</evidence>
<evidence type="ECO:0000256" key="4">
    <source>
        <dbReference type="ARBA" id="ARBA00022801"/>
    </source>
</evidence>
<dbReference type="EMBL" id="JABDTM020023479">
    <property type="protein sequence ID" value="KAH0815144.1"/>
    <property type="molecule type" value="Genomic_DNA"/>
</dbReference>
<protein>
    <submittedName>
        <fullName evidence="12">Uncharacterized protein</fullName>
    </submittedName>
</protein>
<keyword evidence="8" id="KW-0175">Coiled coil</keyword>
<keyword evidence="7" id="KW-0040">ANK repeat</keyword>
<dbReference type="Gene3D" id="1.25.40.20">
    <property type="entry name" value="Ankyrin repeat-containing domain"/>
    <property type="match status" value="1"/>
</dbReference>
<evidence type="ECO:0000259" key="10">
    <source>
        <dbReference type="Pfam" id="PF01055"/>
    </source>
</evidence>
<feature type="repeat" description="ANK" evidence="7">
    <location>
        <begin position="444"/>
        <end position="476"/>
    </location>
</feature>
<dbReference type="PRINTS" id="PR01415">
    <property type="entry name" value="ANKYRIN"/>
</dbReference>
<dbReference type="Gene3D" id="2.60.40.1180">
    <property type="entry name" value="Golgi alpha-mannosidase II"/>
    <property type="match status" value="2"/>
</dbReference>
<dbReference type="InterPro" id="IPR000322">
    <property type="entry name" value="Glyco_hydro_31_TIM"/>
</dbReference>
<dbReference type="GO" id="GO:0090599">
    <property type="term" value="F:alpha-glucosidase activity"/>
    <property type="evidence" value="ECO:0007669"/>
    <property type="project" value="TreeGrafter"/>
</dbReference>
<evidence type="ECO:0000256" key="3">
    <source>
        <dbReference type="ARBA" id="ARBA00022729"/>
    </source>
</evidence>
<dbReference type="InterPro" id="IPR017853">
    <property type="entry name" value="GH"/>
</dbReference>
<keyword evidence="5" id="KW-0325">Glycoprotein</keyword>
<accession>A0A8J6HI52</accession>
<evidence type="ECO:0000313" key="12">
    <source>
        <dbReference type="EMBL" id="KAH0815144.1"/>
    </source>
</evidence>
<dbReference type="Pfam" id="PF12796">
    <property type="entry name" value="Ank_2"/>
    <property type="match status" value="2"/>
</dbReference>
<comment type="caution">
    <text evidence="12">The sequence shown here is derived from an EMBL/GenBank/DDBJ whole genome shotgun (WGS) entry which is preliminary data.</text>
</comment>
<evidence type="ECO:0000259" key="11">
    <source>
        <dbReference type="Pfam" id="PF21365"/>
    </source>
</evidence>
<dbReference type="InterPro" id="IPR002110">
    <property type="entry name" value="Ankyrin_rpt"/>
</dbReference>
<feature type="region of interest" description="Disordered" evidence="9">
    <location>
        <begin position="792"/>
        <end position="813"/>
    </location>
</feature>
<dbReference type="Pfam" id="PF01055">
    <property type="entry name" value="Glyco_hydro_31_2nd"/>
    <property type="match status" value="1"/>
</dbReference>
<dbReference type="SUPFAM" id="SSF48403">
    <property type="entry name" value="Ankyrin repeat"/>
    <property type="match status" value="1"/>
</dbReference>
<gene>
    <name evidence="12" type="ORF">GEV33_007647</name>
</gene>
<dbReference type="PROSITE" id="PS50088">
    <property type="entry name" value="ANK_REPEAT"/>
    <property type="match status" value="3"/>
</dbReference>
<dbReference type="InterPro" id="IPR036770">
    <property type="entry name" value="Ankyrin_rpt-contain_sf"/>
</dbReference>
<reference evidence="12" key="2">
    <citation type="submission" date="2021-08" db="EMBL/GenBank/DDBJ databases">
        <authorList>
            <person name="Eriksson T."/>
        </authorList>
    </citation>
    <scope>NUCLEOTIDE SEQUENCE</scope>
    <source>
        <strain evidence="12">Stoneville</strain>
        <tissue evidence="12">Whole head</tissue>
    </source>
</reference>
<dbReference type="GO" id="GO:0006491">
    <property type="term" value="P:N-glycan processing"/>
    <property type="evidence" value="ECO:0007669"/>
    <property type="project" value="TreeGrafter"/>
</dbReference>
<evidence type="ECO:0000256" key="5">
    <source>
        <dbReference type="ARBA" id="ARBA00023180"/>
    </source>
</evidence>
<comment type="pathway">
    <text evidence="1">Glycan metabolism.</text>
</comment>
<name>A0A8J6HI52_TENMO</name>
<keyword evidence="13" id="KW-1185">Reference proteome</keyword>
<evidence type="ECO:0000256" key="2">
    <source>
        <dbReference type="ARBA" id="ARBA00007806"/>
    </source>
</evidence>
<dbReference type="InterPro" id="IPR013780">
    <property type="entry name" value="Glyco_hydro_b"/>
</dbReference>
<evidence type="ECO:0000313" key="13">
    <source>
        <dbReference type="Proteomes" id="UP000719412"/>
    </source>
</evidence>
<sequence length="1335" mass="149473">MHNAYGMLHSRATFEGMMQRDNRTVRPFVLSRSHFAGSQRYAAIWTGDSRSTWEYLDISYAICLNSNLVGIVFCGGDVGGYAGDPDTELYQRWYQAGAWLPFFRAHSGKATPKREPYLFPEDVQNVIRNAIQQRYKHLPVWYTLFHEYIVYKTPLIRPLFFHYTNDRNVFETQNQILVGRDIMVRAVTEPGVDAVSVYFPGGTDEYWISLSNFEVQGGGTYADVPVDINSIPIYYRAGSIIVRKDTVRPSTADMINDGHTLYVNLAPNSTAHGTVYLDDTTSLFYLDYVEYNYLSIDYAGGEVTFTKIDSHANSGQFDFVVDLVVTHELSEMPIDDDDPKQSIGTKYILSGSLGAVDGAELIPIDCGGRLIAPTVSVNELGKQLLKAAAEGNVDETKALLNRGALFTADWLGTSPLHLAARNNHLEVCEILLKAGISRDARTKVDKTSLHMAASEGHINIVETLLEYGSDPDCRDLVGMTPLHWAAQNGHAEVVKILVKHFAQTDPLNKFDLTPADVAAQIDRQDIVDLINVDVNEPANAAQHLTLELVENSNESVMHDHVGHFSESNSPIPLETILMEDNENSIDPERLQINKTPALHGDETSENHDSSFAESIRLLQEHGITMLPNEDNNILTTVMETGHSVVLTGKQVLNALKESDQKVNSQVNKKIITVTPEEFLSMTANCGTNKAKNILKQINGRLVPKNMKRIVMKKNKLIPVSTVNNVYKIANPNGVTDMETVMTQLIEARKTIEEYKVKLFKKEQEAERCSADTGRGVLLQSANATKHAFHIETSAERAKSHRDEPPKERTLGDGIDSSLLKLTETALSEKVAKINIHLSNNAPITFTPIEPKCKIFNLKPVYVVKERKKLKCLIRKPKEPKFVPYEPYKGAVEPIKAHKTEIKALIPKPSKNNVEIQELVAQMSEMRSVEMSKATQEAVQNDEGLISRRQWEKEKADYETDIKNLRETNSHLENQIKFQTQVNSELKTLLVAAVGEDLESRVQHLTEDKLQLARALLNSANHLTSHQEQTEWLSGQCEVWRSKFLASSLMVEELARWKSALTVRINDLQETVKRLLDERCKVQKKSVRTCCFLQGVKERLVDEGGEQRETLKNSNIVDLSNINCSLSQQISDLVGADVEKCDDVFEVYSRLPQHTATEKIAMKLLQNPVTIPHKQDAICNALMGTAMSASGEQIYLKHPSSHLVLTPKLRTELCNGFQLDQFRERQIGQGFANACLSLIRLSKMTDVTATLVECWECLELSEMTNRKCIYLKGRLYGLSPNNGPVHVHTNISASLSPNGSAAAKSATECLHPQLFHSGRNRSLGTAILWQRSLPRE</sequence>
<proteinExistence type="inferred from homology"/>
<feature type="domain" description="Glycosyl hydrolase family 31 C-terminal" evidence="11">
    <location>
        <begin position="153"/>
        <end position="241"/>
    </location>
</feature>
<evidence type="ECO:0000256" key="6">
    <source>
        <dbReference type="ARBA" id="ARBA00023295"/>
    </source>
</evidence>
<dbReference type="GO" id="GO:0005975">
    <property type="term" value="P:carbohydrate metabolic process"/>
    <property type="evidence" value="ECO:0007669"/>
    <property type="project" value="InterPro"/>
</dbReference>
<keyword evidence="3" id="KW-0732">Signal</keyword>
<dbReference type="Proteomes" id="UP000719412">
    <property type="component" value="Unassembled WGS sequence"/>
</dbReference>
<organism evidence="12 13">
    <name type="scientific">Tenebrio molitor</name>
    <name type="common">Yellow mealworm beetle</name>
    <dbReference type="NCBI Taxonomy" id="7067"/>
    <lineage>
        <taxon>Eukaryota</taxon>
        <taxon>Metazoa</taxon>
        <taxon>Ecdysozoa</taxon>
        <taxon>Arthropoda</taxon>
        <taxon>Hexapoda</taxon>
        <taxon>Insecta</taxon>
        <taxon>Pterygota</taxon>
        <taxon>Neoptera</taxon>
        <taxon>Endopterygota</taxon>
        <taxon>Coleoptera</taxon>
        <taxon>Polyphaga</taxon>
        <taxon>Cucujiformia</taxon>
        <taxon>Tenebrionidae</taxon>
        <taxon>Tenebrio</taxon>
    </lineage>
</organism>
<evidence type="ECO:0000256" key="8">
    <source>
        <dbReference type="SAM" id="Coils"/>
    </source>
</evidence>
<keyword evidence="6" id="KW-0326">Glycosidase</keyword>
<dbReference type="Pfam" id="PF21365">
    <property type="entry name" value="Glyco_hydro_31_3rd"/>
    <property type="match status" value="1"/>
</dbReference>
<feature type="compositionally biased region" description="Basic and acidic residues" evidence="9">
    <location>
        <begin position="792"/>
        <end position="810"/>
    </location>
</feature>
<dbReference type="SUPFAM" id="SSF51445">
    <property type="entry name" value="(Trans)glycosidases"/>
    <property type="match status" value="1"/>
</dbReference>
<dbReference type="SUPFAM" id="SSF51011">
    <property type="entry name" value="Glycosyl hydrolase domain"/>
    <property type="match status" value="1"/>
</dbReference>
<reference evidence="12" key="1">
    <citation type="journal article" date="2020" name="J Insects Food Feed">
        <title>The yellow mealworm (Tenebrio molitor) genome: a resource for the emerging insects as food and feed industry.</title>
        <authorList>
            <person name="Eriksson T."/>
            <person name="Andere A."/>
            <person name="Kelstrup H."/>
            <person name="Emery V."/>
            <person name="Picard C."/>
        </authorList>
    </citation>
    <scope>NUCLEOTIDE SEQUENCE</scope>
    <source>
        <strain evidence="12">Stoneville</strain>
        <tissue evidence="12">Whole head</tissue>
    </source>
</reference>
<dbReference type="PANTHER" id="PTHR22762">
    <property type="entry name" value="ALPHA-GLUCOSIDASE"/>
    <property type="match status" value="1"/>
</dbReference>